<keyword evidence="1" id="KW-0812">Transmembrane</keyword>
<dbReference type="RefSeq" id="WP_176804438.1">
    <property type="nucleotide sequence ID" value="NZ_JABXYJ010000008.1"/>
</dbReference>
<keyword evidence="1" id="KW-1133">Transmembrane helix</keyword>
<dbReference type="Proteomes" id="UP000588051">
    <property type="component" value="Unassembled WGS sequence"/>
</dbReference>
<dbReference type="EMBL" id="JABXYJ010000008">
    <property type="protein sequence ID" value="NVO78901.1"/>
    <property type="molecule type" value="Genomic_DNA"/>
</dbReference>
<evidence type="ECO:0000256" key="1">
    <source>
        <dbReference type="SAM" id="Phobius"/>
    </source>
</evidence>
<comment type="caution">
    <text evidence="2">The sequence shown here is derived from an EMBL/GenBank/DDBJ whole genome shotgun (WGS) entry which is preliminary data.</text>
</comment>
<sequence>MDTIEVENITEAQRAGIFSFLALRSRFEKIRMNCFLSLGLICVSTLIFNMMNDSALKTWQTVVICVSVVLTGINELVIQKFIQSGIELLNDLGLPPDFARTVASLSLRKLNKELTEKLMS</sequence>
<keyword evidence="1" id="KW-0472">Membrane</keyword>
<accession>A0A850QH44</accession>
<gene>
    <name evidence="2" type="ORF">HV832_13815</name>
</gene>
<feature type="transmembrane region" description="Helical" evidence="1">
    <location>
        <begin position="58"/>
        <end position="78"/>
    </location>
</feature>
<keyword evidence="3" id="KW-1185">Reference proteome</keyword>
<protein>
    <submittedName>
        <fullName evidence="2">Uncharacterized protein</fullName>
    </submittedName>
</protein>
<name>A0A850QH44_9BURK</name>
<feature type="transmembrane region" description="Helical" evidence="1">
    <location>
        <begin position="34"/>
        <end position="52"/>
    </location>
</feature>
<evidence type="ECO:0000313" key="3">
    <source>
        <dbReference type="Proteomes" id="UP000588051"/>
    </source>
</evidence>
<evidence type="ECO:0000313" key="2">
    <source>
        <dbReference type="EMBL" id="NVO78901.1"/>
    </source>
</evidence>
<reference evidence="2 3" key="1">
    <citation type="submission" date="2020-06" db="EMBL/GenBank/DDBJ databases">
        <authorList>
            <person name="Qiu C."/>
            <person name="Liu Z."/>
        </authorList>
    </citation>
    <scope>NUCLEOTIDE SEQUENCE [LARGE SCALE GENOMIC DNA]</scope>
    <source>
        <strain evidence="2 3">EM 1</strain>
    </source>
</reference>
<organism evidence="2 3">
    <name type="scientific">Undibacterium oligocarboniphilum</name>
    <dbReference type="NCBI Taxonomy" id="666702"/>
    <lineage>
        <taxon>Bacteria</taxon>
        <taxon>Pseudomonadati</taxon>
        <taxon>Pseudomonadota</taxon>
        <taxon>Betaproteobacteria</taxon>
        <taxon>Burkholderiales</taxon>
        <taxon>Oxalobacteraceae</taxon>
        <taxon>Undibacterium</taxon>
    </lineage>
</organism>
<proteinExistence type="predicted"/>
<dbReference type="AlphaFoldDB" id="A0A850QH44"/>